<name>F4W6R2_ACREC</name>
<accession>F4W6R2</accession>
<dbReference type="EMBL" id="GL887707">
    <property type="protein sequence ID" value="EGI70138.1"/>
    <property type="molecule type" value="Genomic_DNA"/>
</dbReference>
<feature type="region of interest" description="Disordered" evidence="1">
    <location>
        <begin position="91"/>
        <end position="136"/>
    </location>
</feature>
<evidence type="ECO:0000313" key="3">
    <source>
        <dbReference type="Proteomes" id="UP000007755"/>
    </source>
</evidence>
<reference evidence="2" key="1">
    <citation type="submission" date="2011-02" db="EMBL/GenBank/DDBJ databases">
        <title>The genome of the leaf-cutting ant Acromyrmex echinatior suggests key adaptations to social evolution and fungus farming.</title>
        <authorList>
            <person name="Nygaard S."/>
            <person name="Zhang G."/>
        </authorList>
    </citation>
    <scope>NUCLEOTIDE SEQUENCE</scope>
</reference>
<organism evidence="3">
    <name type="scientific">Acromyrmex echinatior</name>
    <name type="common">Panamanian leafcutter ant</name>
    <name type="synonym">Acromyrmex octospinosus echinatior</name>
    <dbReference type="NCBI Taxonomy" id="103372"/>
    <lineage>
        <taxon>Eukaryota</taxon>
        <taxon>Metazoa</taxon>
        <taxon>Ecdysozoa</taxon>
        <taxon>Arthropoda</taxon>
        <taxon>Hexapoda</taxon>
        <taxon>Insecta</taxon>
        <taxon>Pterygota</taxon>
        <taxon>Neoptera</taxon>
        <taxon>Endopterygota</taxon>
        <taxon>Hymenoptera</taxon>
        <taxon>Apocrita</taxon>
        <taxon>Aculeata</taxon>
        <taxon>Formicoidea</taxon>
        <taxon>Formicidae</taxon>
        <taxon>Myrmicinae</taxon>
        <taxon>Acromyrmex</taxon>
    </lineage>
</organism>
<gene>
    <name evidence="2" type="ORF">G5I_00895</name>
</gene>
<keyword evidence="3" id="KW-1185">Reference proteome</keyword>
<feature type="compositionally biased region" description="Polar residues" evidence="1">
    <location>
        <begin position="118"/>
        <end position="130"/>
    </location>
</feature>
<evidence type="ECO:0000313" key="2">
    <source>
        <dbReference type="EMBL" id="EGI70138.1"/>
    </source>
</evidence>
<proteinExistence type="predicted"/>
<dbReference type="InParanoid" id="F4W6R2"/>
<evidence type="ECO:0000256" key="1">
    <source>
        <dbReference type="SAM" id="MobiDB-lite"/>
    </source>
</evidence>
<sequence length="136" mass="15421">MARRGGWEGVRTTRWDREVAREVDTLTLHSRVHFMCTTYETLTPLRINYAAFCYKKIESELTKASACEKTWNEAGAPFCSALHLDRSRSRPDFSDAALRPSTARNASASKAKLRGNHELSNAKQQLSPSGTRHFYI</sequence>
<dbReference type="AlphaFoldDB" id="F4W6R2"/>
<dbReference type="Proteomes" id="UP000007755">
    <property type="component" value="Unassembled WGS sequence"/>
</dbReference>
<protein>
    <submittedName>
        <fullName evidence="2">Uncharacterized protein</fullName>
    </submittedName>
</protein>